<evidence type="ECO:0000256" key="4">
    <source>
        <dbReference type="ARBA" id="ARBA00023163"/>
    </source>
</evidence>
<keyword evidence="7" id="KW-1185">Reference proteome</keyword>
<organism evidence="6 7">
    <name type="scientific">Paenibacillus foliorum</name>
    <dbReference type="NCBI Taxonomy" id="2654974"/>
    <lineage>
        <taxon>Bacteria</taxon>
        <taxon>Bacillati</taxon>
        <taxon>Bacillota</taxon>
        <taxon>Bacilli</taxon>
        <taxon>Bacillales</taxon>
        <taxon>Paenibacillaceae</taxon>
        <taxon>Paenibacillus</taxon>
    </lineage>
</organism>
<dbReference type="SMART" id="SM00354">
    <property type="entry name" value="HTH_LACI"/>
    <property type="match status" value="1"/>
</dbReference>
<feature type="domain" description="HTH lacI-type" evidence="5">
    <location>
        <begin position="30"/>
        <end position="84"/>
    </location>
</feature>
<accession>A0A972GRW9</accession>
<dbReference type="Pfam" id="PF13377">
    <property type="entry name" value="Peripla_BP_3"/>
    <property type="match status" value="1"/>
</dbReference>
<dbReference type="SUPFAM" id="SSF53822">
    <property type="entry name" value="Periplasmic binding protein-like I"/>
    <property type="match status" value="1"/>
</dbReference>
<dbReference type="Gene3D" id="3.40.50.2300">
    <property type="match status" value="2"/>
</dbReference>
<evidence type="ECO:0000313" key="6">
    <source>
        <dbReference type="EMBL" id="NOU95741.1"/>
    </source>
</evidence>
<evidence type="ECO:0000256" key="3">
    <source>
        <dbReference type="ARBA" id="ARBA00023125"/>
    </source>
</evidence>
<dbReference type="InterPro" id="IPR000843">
    <property type="entry name" value="HTH_LacI"/>
</dbReference>
<keyword evidence="1" id="KW-0678">Repressor</keyword>
<keyword evidence="2" id="KW-0805">Transcription regulation</keyword>
<dbReference type="Proteomes" id="UP000641588">
    <property type="component" value="Unassembled WGS sequence"/>
</dbReference>
<reference evidence="6" key="1">
    <citation type="submission" date="2019-10" db="EMBL/GenBank/DDBJ databases">
        <title>Description of Paenibacillus glebae sp. nov.</title>
        <authorList>
            <person name="Carlier A."/>
            <person name="Qi S."/>
        </authorList>
    </citation>
    <scope>NUCLEOTIDE SEQUENCE</scope>
    <source>
        <strain evidence="6">LMG 31456</strain>
    </source>
</reference>
<name>A0A972GRW9_9BACL</name>
<evidence type="ECO:0000313" key="7">
    <source>
        <dbReference type="Proteomes" id="UP000641588"/>
    </source>
</evidence>
<evidence type="ECO:0000259" key="5">
    <source>
        <dbReference type="PROSITE" id="PS50932"/>
    </source>
</evidence>
<dbReference type="GO" id="GO:0000976">
    <property type="term" value="F:transcription cis-regulatory region binding"/>
    <property type="evidence" value="ECO:0007669"/>
    <property type="project" value="TreeGrafter"/>
</dbReference>
<comment type="caution">
    <text evidence="6">The sequence shown here is derived from an EMBL/GenBank/DDBJ whole genome shotgun (WGS) entry which is preliminary data.</text>
</comment>
<dbReference type="PROSITE" id="PS50932">
    <property type="entry name" value="HTH_LACI_2"/>
    <property type="match status" value="1"/>
</dbReference>
<evidence type="ECO:0000256" key="1">
    <source>
        <dbReference type="ARBA" id="ARBA00022491"/>
    </source>
</evidence>
<dbReference type="PANTHER" id="PTHR30146:SF148">
    <property type="entry name" value="HTH-TYPE TRANSCRIPTIONAL REPRESSOR PURR-RELATED"/>
    <property type="match status" value="1"/>
</dbReference>
<dbReference type="EMBL" id="WHOD01000079">
    <property type="protein sequence ID" value="NOU95741.1"/>
    <property type="molecule type" value="Genomic_DNA"/>
</dbReference>
<dbReference type="CDD" id="cd06267">
    <property type="entry name" value="PBP1_LacI_sugar_binding-like"/>
    <property type="match status" value="1"/>
</dbReference>
<sequence length="366" mass="41227">MPLQNCIECMISFNDRNGLTTEVSKVSKRVRQEDIAKELGLSINSVSLALKNSKRINEETRQRVHQVAKELNYIPNSIARSLVEKKSKIIGFILPKITNPVQIETAQLIERKLMANGYNMMLMTTDSDRDYESFALDILVSRQVDGIFLFPTNKQNQDKIRSIRNAHIPMVLLSGGNYEPASDSVYMNQFKGAYKAASHLAQLGHRQIAFIHGGPANMEKYTGYQAALKDNGIEFDEELVITVDNYSYEQGYLSAAKLFSKGGVTALFASSDYLALGALRWCREQGMRVPEDMAIVGFDDLEAAQYAEIPLTSVTYKVEELTTLAVELLYRLITEEEQAKSKPIRIEIEPTLQIRSSCGYKSKNRQ</sequence>
<proteinExistence type="predicted"/>
<dbReference type="InterPro" id="IPR028082">
    <property type="entry name" value="Peripla_BP_I"/>
</dbReference>
<dbReference type="GO" id="GO:0003700">
    <property type="term" value="F:DNA-binding transcription factor activity"/>
    <property type="evidence" value="ECO:0007669"/>
    <property type="project" value="TreeGrafter"/>
</dbReference>
<dbReference type="Pfam" id="PF00356">
    <property type="entry name" value="LacI"/>
    <property type="match status" value="1"/>
</dbReference>
<dbReference type="CDD" id="cd01392">
    <property type="entry name" value="HTH_LacI"/>
    <property type="match status" value="1"/>
</dbReference>
<dbReference type="Gene3D" id="1.10.260.40">
    <property type="entry name" value="lambda repressor-like DNA-binding domains"/>
    <property type="match status" value="1"/>
</dbReference>
<evidence type="ECO:0000256" key="2">
    <source>
        <dbReference type="ARBA" id="ARBA00023015"/>
    </source>
</evidence>
<keyword evidence="3 6" id="KW-0238">DNA-binding</keyword>
<dbReference type="PANTHER" id="PTHR30146">
    <property type="entry name" value="LACI-RELATED TRANSCRIPTIONAL REPRESSOR"/>
    <property type="match status" value="1"/>
</dbReference>
<dbReference type="InterPro" id="IPR046335">
    <property type="entry name" value="LacI/GalR-like_sensor"/>
</dbReference>
<protein>
    <submittedName>
        <fullName evidence="6">LacI family DNA-binding transcriptional regulator</fullName>
    </submittedName>
</protein>
<gene>
    <name evidence="6" type="ORF">GC093_21295</name>
</gene>
<dbReference type="AlphaFoldDB" id="A0A972GRW9"/>
<keyword evidence="4" id="KW-0804">Transcription</keyword>
<dbReference type="InterPro" id="IPR010982">
    <property type="entry name" value="Lambda_DNA-bd_dom_sf"/>
</dbReference>
<dbReference type="SUPFAM" id="SSF47413">
    <property type="entry name" value="lambda repressor-like DNA-binding domains"/>
    <property type="match status" value="1"/>
</dbReference>